<evidence type="ECO:0000313" key="2">
    <source>
        <dbReference type="Proteomes" id="UP000821865"/>
    </source>
</evidence>
<name>A0ACB8DJ37_DERSI</name>
<comment type="caution">
    <text evidence="1">The sequence shown here is derived from an EMBL/GenBank/DDBJ whole genome shotgun (WGS) entry which is preliminary data.</text>
</comment>
<protein>
    <submittedName>
        <fullName evidence="1">Uncharacterized protein</fullName>
    </submittedName>
</protein>
<reference evidence="1" key="1">
    <citation type="submission" date="2020-05" db="EMBL/GenBank/DDBJ databases">
        <title>Large-scale comparative analyses of tick genomes elucidate their genetic diversity and vector capacities.</title>
        <authorList>
            <person name="Jia N."/>
            <person name="Wang J."/>
            <person name="Shi W."/>
            <person name="Du L."/>
            <person name="Sun Y."/>
            <person name="Zhan W."/>
            <person name="Jiang J."/>
            <person name="Wang Q."/>
            <person name="Zhang B."/>
            <person name="Ji P."/>
            <person name="Sakyi L.B."/>
            <person name="Cui X."/>
            <person name="Yuan T."/>
            <person name="Jiang B."/>
            <person name="Yang W."/>
            <person name="Lam T.T.-Y."/>
            <person name="Chang Q."/>
            <person name="Ding S."/>
            <person name="Wang X."/>
            <person name="Zhu J."/>
            <person name="Ruan X."/>
            <person name="Zhao L."/>
            <person name="Wei J."/>
            <person name="Que T."/>
            <person name="Du C."/>
            <person name="Cheng J."/>
            <person name="Dai P."/>
            <person name="Han X."/>
            <person name="Huang E."/>
            <person name="Gao Y."/>
            <person name="Liu J."/>
            <person name="Shao H."/>
            <person name="Ye R."/>
            <person name="Li L."/>
            <person name="Wei W."/>
            <person name="Wang X."/>
            <person name="Wang C."/>
            <person name="Yang T."/>
            <person name="Huo Q."/>
            <person name="Li W."/>
            <person name="Guo W."/>
            <person name="Chen H."/>
            <person name="Zhou L."/>
            <person name="Ni X."/>
            <person name="Tian J."/>
            <person name="Zhou Y."/>
            <person name="Sheng Y."/>
            <person name="Liu T."/>
            <person name="Pan Y."/>
            <person name="Xia L."/>
            <person name="Li J."/>
            <person name="Zhao F."/>
            <person name="Cao W."/>
        </authorList>
    </citation>
    <scope>NUCLEOTIDE SEQUENCE</scope>
    <source>
        <strain evidence="1">Dsil-2018</strain>
    </source>
</reference>
<accession>A0ACB8DJ37</accession>
<keyword evidence="2" id="KW-1185">Reference proteome</keyword>
<dbReference type="EMBL" id="CM023480">
    <property type="protein sequence ID" value="KAH7970591.1"/>
    <property type="molecule type" value="Genomic_DNA"/>
</dbReference>
<proteinExistence type="predicted"/>
<gene>
    <name evidence="1" type="ORF">HPB49_011482</name>
</gene>
<dbReference type="Proteomes" id="UP000821865">
    <property type="component" value="Chromosome 11"/>
</dbReference>
<sequence>MEWARRRRKQTTDDQRAADAKRTVNSGSGPGHGAPWSASRPTEPVPLKCFLRNGVSTLPVALVPTDGGSIRLTESESFEEELRLITKHFIDISEVKRFGKRGILCTPSNVQYLNNLLSCTRFASIAVRAFSASSSRIVRGVPTDITPEAFLKMLSPAGVVSVYRCSRSVGHNPVPTESVSISFAGLTRPAEVKAWRYLFRVETLSPRAIAVPKLLDIWA</sequence>
<organism evidence="1 2">
    <name type="scientific">Dermacentor silvarum</name>
    <name type="common">Tick</name>
    <dbReference type="NCBI Taxonomy" id="543639"/>
    <lineage>
        <taxon>Eukaryota</taxon>
        <taxon>Metazoa</taxon>
        <taxon>Ecdysozoa</taxon>
        <taxon>Arthropoda</taxon>
        <taxon>Chelicerata</taxon>
        <taxon>Arachnida</taxon>
        <taxon>Acari</taxon>
        <taxon>Parasitiformes</taxon>
        <taxon>Ixodida</taxon>
        <taxon>Ixodoidea</taxon>
        <taxon>Ixodidae</taxon>
        <taxon>Rhipicephalinae</taxon>
        <taxon>Dermacentor</taxon>
    </lineage>
</organism>
<evidence type="ECO:0000313" key="1">
    <source>
        <dbReference type="EMBL" id="KAH7970591.1"/>
    </source>
</evidence>